<reference evidence="2 3" key="1">
    <citation type="submission" date="2019-10" db="EMBL/GenBank/DDBJ databases">
        <authorList>
            <person name="Palmer J.M."/>
        </authorList>
    </citation>
    <scope>NUCLEOTIDE SEQUENCE [LARGE SCALE GENOMIC DNA]</scope>
    <source>
        <strain evidence="2 3">TWF730</strain>
    </source>
</reference>
<evidence type="ECO:0000313" key="3">
    <source>
        <dbReference type="Proteomes" id="UP001373714"/>
    </source>
</evidence>
<comment type="caution">
    <text evidence="2">The sequence shown here is derived from an EMBL/GenBank/DDBJ whole genome shotgun (WGS) entry which is preliminary data.</text>
</comment>
<protein>
    <recommendedName>
        <fullName evidence="4">F-box domain-containing protein</fullName>
    </recommendedName>
</protein>
<proteinExistence type="predicted"/>
<dbReference type="EMBL" id="JAVHNS010000011">
    <property type="protein sequence ID" value="KAK6340176.1"/>
    <property type="molecule type" value="Genomic_DNA"/>
</dbReference>
<organism evidence="2 3">
    <name type="scientific">Orbilia blumenaviensis</name>
    <dbReference type="NCBI Taxonomy" id="1796055"/>
    <lineage>
        <taxon>Eukaryota</taxon>
        <taxon>Fungi</taxon>
        <taxon>Dikarya</taxon>
        <taxon>Ascomycota</taxon>
        <taxon>Pezizomycotina</taxon>
        <taxon>Orbiliomycetes</taxon>
        <taxon>Orbiliales</taxon>
        <taxon>Orbiliaceae</taxon>
        <taxon>Orbilia</taxon>
    </lineage>
</organism>
<dbReference type="Proteomes" id="UP001373714">
    <property type="component" value="Unassembled WGS sequence"/>
</dbReference>
<evidence type="ECO:0000256" key="1">
    <source>
        <dbReference type="SAM" id="MobiDB-lite"/>
    </source>
</evidence>
<dbReference type="SUPFAM" id="SSF81383">
    <property type="entry name" value="F-box domain"/>
    <property type="match status" value="1"/>
</dbReference>
<name>A0AAV9UDD3_9PEZI</name>
<dbReference type="AlphaFoldDB" id="A0AAV9UDD3"/>
<feature type="region of interest" description="Disordered" evidence="1">
    <location>
        <begin position="1"/>
        <end position="27"/>
    </location>
</feature>
<accession>A0AAV9UDD3</accession>
<keyword evidence="3" id="KW-1185">Reference proteome</keyword>
<sequence>MSLQGATRVYYPDSSKDSSIVPADPDPPKYIGRPGPTLDGMPLEILLEIASYFPDARTAVQVSCISPSLYWKLAGSQYFWYRFGNRNLKKFQKFSPTYDYHGYIIHVISGGIKSTCQICLTPKQGVLRKDIGKVVCIECIDANIVLARVVKQIPKIDITKLQQFEATFYLLGIPDKKVHASKSFRSTCYWLPAVKKEAERAYGLPWSLLTGSDLEMDKIRPLNSPKEIREYRANVRNKVIDSVVNKFRRNTLGPCIPHANPLRRMHEPTPQEGFGH</sequence>
<dbReference type="InterPro" id="IPR036047">
    <property type="entry name" value="F-box-like_dom_sf"/>
</dbReference>
<gene>
    <name evidence="2" type="ORF">TWF730_001944</name>
</gene>
<evidence type="ECO:0008006" key="4">
    <source>
        <dbReference type="Google" id="ProtNLM"/>
    </source>
</evidence>
<evidence type="ECO:0000313" key="2">
    <source>
        <dbReference type="EMBL" id="KAK6340176.1"/>
    </source>
</evidence>